<dbReference type="InterPro" id="IPR001763">
    <property type="entry name" value="Rhodanese-like_dom"/>
</dbReference>
<reference evidence="4" key="1">
    <citation type="submission" date="2017-09" db="EMBL/GenBank/DDBJ databases">
        <title>Depth-based differentiation of microbial function through sediment-hosted aquifers and enrichment of novel symbionts in the deep terrestrial subsurface.</title>
        <authorList>
            <person name="Probst A.J."/>
            <person name="Ladd B."/>
            <person name="Jarett J.K."/>
            <person name="Geller-Mcgrath D.E."/>
            <person name="Sieber C.M.K."/>
            <person name="Emerson J.B."/>
            <person name="Anantharaman K."/>
            <person name="Thomas B.C."/>
            <person name="Malmstrom R."/>
            <person name="Stieglmeier M."/>
            <person name="Klingl A."/>
            <person name="Woyke T."/>
            <person name="Ryan C.M."/>
            <person name="Banfield J.F."/>
        </authorList>
    </citation>
    <scope>NUCLEOTIDE SEQUENCE [LARGE SCALE GENOMIC DNA]</scope>
</reference>
<gene>
    <name evidence="3" type="ORF">COU14_00555</name>
</gene>
<dbReference type="Proteomes" id="UP000229612">
    <property type="component" value="Unassembled WGS sequence"/>
</dbReference>
<dbReference type="Gene3D" id="3.40.250.10">
    <property type="entry name" value="Rhodanese-like domain"/>
    <property type="match status" value="1"/>
</dbReference>
<dbReference type="AlphaFoldDB" id="A0A2H0UIA4"/>
<dbReference type="SMART" id="SM00450">
    <property type="entry name" value="RHOD"/>
    <property type="match status" value="1"/>
</dbReference>
<evidence type="ECO:0000313" key="4">
    <source>
        <dbReference type="Proteomes" id="UP000229612"/>
    </source>
</evidence>
<dbReference type="SUPFAM" id="SSF52821">
    <property type="entry name" value="Rhodanese/Cell cycle control phosphatase"/>
    <property type="match status" value="1"/>
</dbReference>
<evidence type="ECO:0000313" key="3">
    <source>
        <dbReference type="EMBL" id="PIR86138.1"/>
    </source>
</evidence>
<organism evidence="3 4">
    <name type="scientific">Candidatus Kaiserbacteria bacterium CG10_big_fil_rev_8_21_14_0_10_44_10</name>
    <dbReference type="NCBI Taxonomy" id="1974606"/>
    <lineage>
        <taxon>Bacteria</taxon>
        <taxon>Candidatus Kaiseribacteriota</taxon>
    </lineage>
</organism>
<evidence type="ECO:0000256" key="1">
    <source>
        <dbReference type="SAM" id="MobiDB-lite"/>
    </source>
</evidence>
<dbReference type="PROSITE" id="PS50206">
    <property type="entry name" value="RHODANESE_3"/>
    <property type="match status" value="1"/>
</dbReference>
<feature type="region of interest" description="Disordered" evidence="1">
    <location>
        <begin position="183"/>
        <end position="203"/>
    </location>
</feature>
<dbReference type="InterPro" id="IPR036873">
    <property type="entry name" value="Rhodanese-like_dom_sf"/>
</dbReference>
<protein>
    <recommendedName>
        <fullName evidence="2">Rhodanese domain-containing protein</fullName>
    </recommendedName>
</protein>
<dbReference type="CDD" id="cd00158">
    <property type="entry name" value="RHOD"/>
    <property type="match status" value="1"/>
</dbReference>
<proteinExistence type="predicted"/>
<feature type="domain" description="Rhodanese" evidence="2">
    <location>
        <begin position="61"/>
        <end position="165"/>
    </location>
</feature>
<name>A0A2H0UIA4_9BACT</name>
<sequence>MKERLVLAFVIGVGLGAITLYVGQMMLAESATTDDSIAEFYRVENAVSISPHGLRGKMDAGDDSYLLVDLRSAEEYKEEHVIGAVNVPAYSDRYTSAYGEVDRIVNSFKELKEEYSGRDIIVYCYSSACMTGRKIGGILAEHGIYVKHLNIGWYEWRHDWNSWNHEHEWETDKVEEYIWSGEEPGVPKPSSEFSPCTEGEFGC</sequence>
<comment type="caution">
    <text evidence="3">The sequence shown here is derived from an EMBL/GenBank/DDBJ whole genome shotgun (WGS) entry which is preliminary data.</text>
</comment>
<accession>A0A2H0UIA4</accession>
<evidence type="ECO:0000259" key="2">
    <source>
        <dbReference type="PROSITE" id="PS50206"/>
    </source>
</evidence>
<dbReference type="Pfam" id="PF00581">
    <property type="entry name" value="Rhodanese"/>
    <property type="match status" value="1"/>
</dbReference>
<dbReference type="EMBL" id="PFBG01000006">
    <property type="protein sequence ID" value="PIR86138.1"/>
    <property type="molecule type" value="Genomic_DNA"/>
</dbReference>